<dbReference type="OrthoDB" id="1118808at2"/>
<evidence type="ECO:0008006" key="4">
    <source>
        <dbReference type="Google" id="ProtNLM"/>
    </source>
</evidence>
<accession>A0A399T0Q2</accession>
<dbReference type="Proteomes" id="UP000265926">
    <property type="component" value="Unassembled WGS sequence"/>
</dbReference>
<dbReference type="InterPro" id="IPR036116">
    <property type="entry name" value="FN3_sf"/>
</dbReference>
<feature type="signal peptide" evidence="1">
    <location>
        <begin position="1"/>
        <end position="21"/>
    </location>
</feature>
<dbReference type="PROSITE" id="PS51257">
    <property type="entry name" value="PROKAR_LIPOPROTEIN"/>
    <property type="match status" value="1"/>
</dbReference>
<evidence type="ECO:0000256" key="1">
    <source>
        <dbReference type="SAM" id="SignalP"/>
    </source>
</evidence>
<evidence type="ECO:0000313" key="3">
    <source>
        <dbReference type="Proteomes" id="UP000265926"/>
    </source>
</evidence>
<gene>
    <name evidence="2" type="ORF">D1614_08640</name>
</gene>
<dbReference type="InterPro" id="IPR013783">
    <property type="entry name" value="Ig-like_fold"/>
</dbReference>
<dbReference type="RefSeq" id="WP_119437514.1">
    <property type="nucleotide sequence ID" value="NZ_QWGR01000004.1"/>
</dbReference>
<evidence type="ECO:0000313" key="2">
    <source>
        <dbReference type="EMBL" id="RIJ48594.1"/>
    </source>
</evidence>
<comment type="caution">
    <text evidence="2">The sequence shown here is derived from an EMBL/GenBank/DDBJ whole genome shotgun (WGS) entry which is preliminary data.</text>
</comment>
<proteinExistence type="predicted"/>
<sequence>MITIQKIGKLFMVFLIVAGMASCNDDDDKAPFTVIGETVTLKKMVDDTARYAVAYYAYGNYAMTSAAVKFPSGDSIALSAMEGYKQTFYKDPASADYSKDTPEEGTFTFTVVNEGITHTATDELEVKNFDVPTITEVTANTGNTSITVKWDKVTNADGYVIRLMNDEDEVVFISTFIPNTSDNFVISSNTGLKETLESGKTYTVDLQALLYEDSATASDRGWNVEMISIASEDVVYANN</sequence>
<organism evidence="2 3">
    <name type="scientific">Maribellus luteus</name>
    <dbReference type="NCBI Taxonomy" id="2305463"/>
    <lineage>
        <taxon>Bacteria</taxon>
        <taxon>Pseudomonadati</taxon>
        <taxon>Bacteroidota</taxon>
        <taxon>Bacteroidia</taxon>
        <taxon>Marinilabiliales</taxon>
        <taxon>Prolixibacteraceae</taxon>
        <taxon>Maribellus</taxon>
    </lineage>
</organism>
<dbReference type="SUPFAM" id="SSF49265">
    <property type="entry name" value="Fibronectin type III"/>
    <property type="match status" value="1"/>
</dbReference>
<dbReference type="AlphaFoldDB" id="A0A399T0Q2"/>
<reference evidence="2 3" key="1">
    <citation type="submission" date="2018-08" db="EMBL/GenBank/DDBJ databases">
        <title>Pallidiluteibacterium maritimus gen. nov., sp. nov., isolated from coastal sediment.</title>
        <authorList>
            <person name="Zhou L.Y."/>
        </authorList>
    </citation>
    <scope>NUCLEOTIDE SEQUENCE [LARGE SCALE GENOMIC DNA]</scope>
    <source>
        <strain evidence="2 3">XSD2</strain>
    </source>
</reference>
<dbReference type="Gene3D" id="2.60.40.10">
    <property type="entry name" value="Immunoglobulins"/>
    <property type="match status" value="1"/>
</dbReference>
<keyword evidence="3" id="KW-1185">Reference proteome</keyword>
<dbReference type="EMBL" id="QWGR01000004">
    <property type="protein sequence ID" value="RIJ48594.1"/>
    <property type="molecule type" value="Genomic_DNA"/>
</dbReference>
<protein>
    <recommendedName>
        <fullName evidence="4">Fibronectin type-III domain-containing protein</fullName>
    </recommendedName>
</protein>
<name>A0A399T0Q2_9BACT</name>
<feature type="chain" id="PRO_5017375810" description="Fibronectin type-III domain-containing protein" evidence="1">
    <location>
        <begin position="22"/>
        <end position="239"/>
    </location>
</feature>
<keyword evidence="1" id="KW-0732">Signal</keyword>